<dbReference type="Pfam" id="PF00091">
    <property type="entry name" value="Tubulin"/>
    <property type="match status" value="1"/>
</dbReference>
<evidence type="ECO:0000256" key="3">
    <source>
        <dbReference type="ARBA" id="ARBA00023134"/>
    </source>
</evidence>
<evidence type="ECO:0000256" key="2">
    <source>
        <dbReference type="ARBA" id="ARBA00022741"/>
    </source>
</evidence>
<dbReference type="InterPro" id="IPR045061">
    <property type="entry name" value="FtsZ/CetZ"/>
</dbReference>
<dbReference type="SMART" id="SM00865">
    <property type="entry name" value="Tubulin_C"/>
    <property type="match status" value="1"/>
</dbReference>
<comment type="similarity">
    <text evidence="1 4 6">Belongs to the FtsZ family.</text>
</comment>
<keyword evidence="4 6" id="KW-0132">Cell division</keyword>
<dbReference type="InterPro" id="IPR024757">
    <property type="entry name" value="FtsZ_C"/>
</dbReference>
<proteinExistence type="inferred from homology"/>
<gene>
    <name evidence="4" type="primary">ftsZ</name>
    <name evidence="9" type="ORF">AVDCRST_MAG86-3832</name>
</gene>
<organism evidence="9">
    <name type="scientific">uncultured Truepera sp</name>
    <dbReference type="NCBI Taxonomy" id="543023"/>
    <lineage>
        <taxon>Bacteria</taxon>
        <taxon>Thermotogati</taxon>
        <taxon>Deinococcota</taxon>
        <taxon>Deinococci</taxon>
        <taxon>Trueperales</taxon>
        <taxon>Trueperaceae</taxon>
        <taxon>Truepera</taxon>
        <taxon>environmental samples</taxon>
    </lineage>
</organism>
<dbReference type="InterPro" id="IPR037103">
    <property type="entry name" value="Tubulin/FtsZ-like_C"/>
</dbReference>
<dbReference type="PANTHER" id="PTHR30314">
    <property type="entry name" value="CELL DIVISION PROTEIN FTSZ-RELATED"/>
    <property type="match status" value="1"/>
</dbReference>
<accession>A0A6J4VSA7</accession>
<dbReference type="PANTHER" id="PTHR30314:SF3">
    <property type="entry name" value="MITOCHONDRIAL DIVISION PROTEIN FSZA"/>
    <property type="match status" value="1"/>
</dbReference>
<dbReference type="InterPro" id="IPR003008">
    <property type="entry name" value="Tubulin_FtsZ_GTPase"/>
</dbReference>
<dbReference type="SMART" id="SM00864">
    <property type="entry name" value="Tubulin"/>
    <property type="match status" value="1"/>
</dbReference>
<evidence type="ECO:0000313" key="9">
    <source>
        <dbReference type="EMBL" id="CAA9587527.1"/>
    </source>
</evidence>
<evidence type="ECO:0000256" key="1">
    <source>
        <dbReference type="ARBA" id="ARBA00009690"/>
    </source>
</evidence>
<feature type="binding site" evidence="4">
    <location>
        <position position="140"/>
    </location>
    <ligand>
        <name>GTP</name>
        <dbReference type="ChEBI" id="CHEBI:37565"/>
    </ligand>
</feature>
<feature type="binding site" evidence="4">
    <location>
        <begin position="18"/>
        <end position="22"/>
    </location>
    <ligand>
        <name>GTP</name>
        <dbReference type="ChEBI" id="CHEBI:37565"/>
    </ligand>
</feature>
<evidence type="ECO:0000256" key="6">
    <source>
        <dbReference type="RuleBase" id="RU000631"/>
    </source>
</evidence>
<keyword evidence="3 4" id="KW-0342">GTP-binding</keyword>
<comment type="function">
    <text evidence="4 6">Essential cell division protein that forms a contractile ring structure (Z ring) at the future cell division site. The regulation of the ring assembly controls the timing and the location of cell division. One of the functions of the FtsZ ring is to recruit other cell division proteins to the septum to produce a new cell wall between the dividing cells. Binds GTP and shows GTPase activity.</text>
</comment>
<comment type="subunit">
    <text evidence="4">Homodimer. Polymerizes to form a dynamic ring structure in a strictly GTP-dependent manner. Interacts directly with several other division proteins.</text>
</comment>
<dbReference type="PROSITE" id="PS01134">
    <property type="entry name" value="FTSZ_1"/>
    <property type="match status" value="1"/>
</dbReference>
<dbReference type="Gene3D" id="3.30.1330.20">
    <property type="entry name" value="Tubulin/FtsZ, C-terminal domain"/>
    <property type="match status" value="1"/>
</dbReference>
<dbReference type="GO" id="GO:0003924">
    <property type="term" value="F:GTPase activity"/>
    <property type="evidence" value="ECO:0007669"/>
    <property type="project" value="UniProtKB-UniRule"/>
</dbReference>
<keyword evidence="4 6" id="KW-0717">Septation</keyword>
<comment type="subcellular location">
    <subcellularLocation>
        <location evidence="4">Cytoplasm</location>
    </subcellularLocation>
    <text evidence="4">Assembles at midcell at the inner surface of the cytoplasmic membrane.</text>
</comment>
<dbReference type="NCBIfam" id="TIGR00065">
    <property type="entry name" value="ftsZ"/>
    <property type="match status" value="1"/>
</dbReference>
<evidence type="ECO:0000259" key="7">
    <source>
        <dbReference type="SMART" id="SM00864"/>
    </source>
</evidence>
<protein>
    <recommendedName>
        <fullName evidence="4 5">Cell division protein FtsZ</fullName>
    </recommendedName>
</protein>
<dbReference type="FunFam" id="3.40.50.1440:FF:000001">
    <property type="entry name" value="Cell division protein FtsZ"/>
    <property type="match status" value="1"/>
</dbReference>
<keyword evidence="2 4" id="KW-0547">Nucleotide-binding</keyword>
<dbReference type="InterPro" id="IPR000158">
    <property type="entry name" value="Cell_div_FtsZ"/>
</dbReference>
<dbReference type="HAMAP" id="MF_00909">
    <property type="entry name" value="FtsZ"/>
    <property type="match status" value="1"/>
</dbReference>
<evidence type="ECO:0000259" key="8">
    <source>
        <dbReference type="SMART" id="SM00865"/>
    </source>
</evidence>
<evidence type="ECO:0000256" key="4">
    <source>
        <dbReference type="HAMAP-Rule" id="MF_00909"/>
    </source>
</evidence>
<dbReference type="GO" id="GO:0000917">
    <property type="term" value="P:division septum assembly"/>
    <property type="evidence" value="ECO:0007669"/>
    <property type="project" value="UniProtKB-KW"/>
</dbReference>
<reference evidence="9" key="1">
    <citation type="submission" date="2020-02" db="EMBL/GenBank/DDBJ databases">
        <authorList>
            <person name="Meier V. D."/>
        </authorList>
    </citation>
    <scope>NUCLEOTIDE SEQUENCE</scope>
    <source>
        <strain evidence="9">AVDCRST_MAG86</strain>
    </source>
</reference>
<dbReference type="AlphaFoldDB" id="A0A6J4VSA7"/>
<dbReference type="InterPro" id="IPR018316">
    <property type="entry name" value="Tubulin/FtsZ_2-layer-sand-dom"/>
</dbReference>
<dbReference type="GO" id="GO:0005737">
    <property type="term" value="C:cytoplasm"/>
    <property type="evidence" value="ECO:0007669"/>
    <property type="project" value="UniProtKB-SubCell"/>
</dbReference>
<sequence length="355" mass="37548">MLSSATENAIIRVIGLGGGGNNAVNRMIEAGLEGVQFVAANTDAQVLTTSLADTRIQMGDHLTKGLGAGANPDIGEKAAVEDRDRIAEQLRGSDLVFITAGMGGGTGTGSAPIVAEVSREQGALTVAVVTTPFQFEGPNRMRQAEEGLRKLEDKVDALIIVENQRLLSALDRKVKLSDAFRVADRVLYYGVKGISDVINKSGLINVDFADVRALLSGAGTVLMGIGSGRGDGLVEEAANSATHSPLLSRGVEGAHQLLINITGSEELTLFDAHEIVEKISEATEVEEPNVLFGVAYDEDAADEVRVTVIAAGFDHAPQPKILRPTQLRTAIGGSRSYDPTNFDIPAFLRYNPDEN</sequence>
<dbReference type="PRINTS" id="PR00423">
    <property type="entry name" value="CELLDVISFTSZ"/>
</dbReference>
<dbReference type="PROSITE" id="PS01135">
    <property type="entry name" value="FTSZ_2"/>
    <property type="match status" value="1"/>
</dbReference>
<dbReference type="EMBL" id="CADCWP010000342">
    <property type="protein sequence ID" value="CAA9587527.1"/>
    <property type="molecule type" value="Genomic_DNA"/>
</dbReference>
<dbReference type="GO" id="GO:0043093">
    <property type="term" value="P:FtsZ-dependent cytokinesis"/>
    <property type="evidence" value="ECO:0007669"/>
    <property type="project" value="UniProtKB-UniRule"/>
</dbReference>
<keyword evidence="4" id="KW-0963">Cytoplasm</keyword>
<dbReference type="SUPFAM" id="SSF55307">
    <property type="entry name" value="Tubulin C-terminal domain-like"/>
    <property type="match status" value="1"/>
</dbReference>
<dbReference type="CDD" id="cd02201">
    <property type="entry name" value="FtsZ_type1"/>
    <property type="match status" value="1"/>
</dbReference>
<dbReference type="Pfam" id="PF12327">
    <property type="entry name" value="FtsZ_C"/>
    <property type="match status" value="1"/>
</dbReference>
<feature type="domain" description="Tubulin/FtsZ GTPase" evidence="7">
    <location>
        <begin position="10"/>
        <end position="202"/>
    </location>
</feature>
<dbReference type="SUPFAM" id="SSF52490">
    <property type="entry name" value="Tubulin nucleotide-binding domain-like"/>
    <property type="match status" value="1"/>
</dbReference>
<dbReference type="Gene3D" id="3.40.50.1440">
    <property type="entry name" value="Tubulin/FtsZ, GTPase domain"/>
    <property type="match status" value="1"/>
</dbReference>
<feature type="binding site" evidence="4">
    <location>
        <position position="136"/>
    </location>
    <ligand>
        <name>GTP</name>
        <dbReference type="ChEBI" id="CHEBI:37565"/>
    </ligand>
</feature>
<feature type="domain" description="Tubulin/FtsZ 2-layer sandwich" evidence="8">
    <location>
        <begin position="204"/>
        <end position="322"/>
    </location>
</feature>
<name>A0A6J4VSA7_9DEIN</name>
<dbReference type="GO" id="GO:0005525">
    <property type="term" value="F:GTP binding"/>
    <property type="evidence" value="ECO:0007669"/>
    <property type="project" value="UniProtKB-UniRule"/>
</dbReference>
<feature type="binding site" evidence="4">
    <location>
        <position position="184"/>
    </location>
    <ligand>
        <name>GTP</name>
        <dbReference type="ChEBI" id="CHEBI:37565"/>
    </ligand>
</feature>
<dbReference type="InterPro" id="IPR036525">
    <property type="entry name" value="Tubulin/FtsZ_GTPase_sf"/>
</dbReference>
<dbReference type="InterPro" id="IPR008280">
    <property type="entry name" value="Tub_FtsZ_C"/>
</dbReference>
<dbReference type="InterPro" id="IPR020805">
    <property type="entry name" value="Cell_div_FtsZ_CS"/>
</dbReference>
<dbReference type="GO" id="GO:0051258">
    <property type="term" value="P:protein polymerization"/>
    <property type="evidence" value="ECO:0007669"/>
    <property type="project" value="UniProtKB-UniRule"/>
</dbReference>
<feature type="binding site" evidence="4">
    <location>
        <begin position="105"/>
        <end position="107"/>
    </location>
    <ligand>
        <name>GTP</name>
        <dbReference type="ChEBI" id="CHEBI:37565"/>
    </ligand>
</feature>
<keyword evidence="4 6" id="KW-0131">Cell cycle</keyword>
<evidence type="ECO:0000256" key="5">
    <source>
        <dbReference type="NCBIfam" id="TIGR00065"/>
    </source>
</evidence>
<dbReference type="GO" id="GO:0032153">
    <property type="term" value="C:cell division site"/>
    <property type="evidence" value="ECO:0007669"/>
    <property type="project" value="UniProtKB-UniRule"/>
</dbReference>